<feature type="chain" id="PRO_5031211032" description="Kazal-like domain-containing protein" evidence="4">
    <location>
        <begin position="18"/>
        <end position="205"/>
    </location>
</feature>
<dbReference type="SUPFAM" id="SSF100895">
    <property type="entry name" value="Kazal-type serine protease inhibitors"/>
    <property type="match status" value="3"/>
</dbReference>
<keyword evidence="2" id="KW-0722">Serine protease inhibitor</keyword>
<feature type="domain" description="Kazal-like" evidence="5">
    <location>
        <begin position="18"/>
        <end position="74"/>
    </location>
</feature>
<keyword evidence="3" id="KW-1015">Disulfide bond</keyword>
<accession>A0A7R8UPF5</accession>
<dbReference type="InParanoid" id="A0A7R8UPF5"/>
<dbReference type="AlphaFoldDB" id="A0A7R8UPF5"/>
<keyword evidence="7" id="KW-1185">Reference proteome</keyword>
<dbReference type="Proteomes" id="UP000594454">
    <property type="component" value="Chromosome 3"/>
</dbReference>
<dbReference type="OMA" id="LAHQGMC"/>
<dbReference type="Gene3D" id="3.30.60.30">
    <property type="match status" value="3"/>
</dbReference>
<dbReference type="GO" id="GO:0005576">
    <property type="term" value="C:extracellular region"/>
    <property type="evidence" value="ECO:0007669"/>
    <property type="project" value="TreeGrafter"/>
</dbReference>
<organism evidence="6 7">
    <name type="scientific">Hermetia illucens</name>
    <name type="common">Black soldier fly</name>
    <dbReference type="NCBI Taxonomy" id="343691"/>
    <lineage>
        <taxon>Eukaryota</taxon>
        <taxon>Metazoa</taxon>
        <taxon>Ecdysozoa</taxon>
        <taxon>Arthropoda</taxon>
        <taxon>Hexapoda</taxon>
        <taxon>Insecta</taxon>
        <taxon>Pterygota</taxon>
        <taxon>Neoptera</taxon>
        <taxon>Endopterygota</taxon>
        <taxon>Diptera</taxon>
        <taxon>Brachycera</taxon>
        <taxon>Stratiomyomorpha</taxon>
        <taxon>Stratiomyidae</taxon>
        <taxon>Hermetiinae</taxon>
        <taxon>Hermetia</taxon>
    </lineage>
</organism>
<dbReference type="OrthoDB" id="126772at2759"/>
<sequence length="205" mass="22765">MICRALILVVLVAAVTADTEPLLCMRYCIQVISDPVCGYNGKVWKTFNSLCDLKNAECSERATYEVKDSAECAAHEITVRIDDPVGPILIDKCNFMCLDVYSPVCGYDGTSYVTFSNSCDMSRGSCLRGTKFEKVADELCGISNVAERISSCGKFCPDYYKPVCGFNGKRYRTFSNTCFMQLANCNDAENYEEASGEKCNLLQLY</sequence>
<keyword evidence="1" id="KW-0646">Protease inhibitor</keyword>
<protein>
    <recommendedName>
        <fullName evidence="5">Kazal-like domain-containing protein</fullName>
    </recommendedName>
</protein>
<evidence type="ECO:0000256" key="3">
    <source>
        <dbReference type="ARBA" id="ARBA00023157"/>
    </source>
</evidence>
<dbReference type="FunCoup" id="A0A7R8UPF5">
    <property type="interactions" value="75"/>
</dbReference>
<evidence type="ECO:0000256" key="4">
    <source>
        <dbReference type="SAM" id="SignalP"/>
    </source>
</evidence>
<feature type="signal peptide" evidence="4">
    <location>
        <begin position="1"/>
        <end position="17"/>
    </location>
</feature>
<dbReference type="InterPro" id="IPR050653">
    <property type="entry name" value="Prot_Inhib_GrowthFact_Antg"/>
</dbReference>
<evidence type="ECO:0000256" key="1">
    <source>
        <dbReference type="ARBA" id="ARBA00022690"/>
    </source>
</evidence>
<dbReference type="SMART" id="SM00280">
    <property type="entry name" value="KAZAL"/>
    <property type="match status" value="3"/>
</dbReference>
<dbReference type="InterPro" id="IPR002350">
    <property type="entry name" value="Kazal_dom"/>
</dbReference>
<dbReference type="Pfam" id="PF07648">
    <property type="entry name" value="Kazal_2"/>
    <property type="match status" value="3"/>
</dbReference>
<gene>
    <name evidence="6" type="ORF">HERILL_LOCUS7478</name>
</gene>
<proteinExistence type="predicted"/>
<dbReference type="EMBL" id="LR899011">
    <property type="protein sequence ID" value="CAD7084591.1"/>
    <property type="molecule type" value="Genomic_DNA"/>
</dbReference>
<evidence type="ECO:0000313" key="6">
    <source>
        <dbReference type="EMBL" id="CAD7084591.1"/>
    </source>
</evidence>
<evidence type="ECO:0000313" key="7">
    <source>
        <dbReference type="Proteomes" id="UP000594454"/>
    </source>
</evidence>
<dbReference type="CDD" id="cd00104">
    <property type="entry name" value="KAZAL_FS"/>
    <property type="match status" value="2"/>
</dbReference>
<name>A0A7R8UPF5_HERIL</name>
<dbReference type="PANTHER" id="PTHR10913:SF45">
    <property type="entry name" value="FOLLISTATIN, ISOFORM A-RELATED"/>
    <property type="match status" value="1"/>
</dbReference>
<dbReference type="InterPro" id="IPR036058">
    <property type="entry name" value="Kazal_dom_sf"/>
</dbReference>
<dbReference type="PROSITE" id="PS51465">
    <property type="entry name" value="KAZAL_2"/>
    <property type="match status" value="3"/>
</dbReference>
<feature type="domain" description="Kazal-like" evidence="5">
    <location>
        <begin position="87"/>
        <end position="142"/>
    </location>
</feature>
<evidence type="ECO:0000256" key="2">
    <source>
        <dbReference type="ARBA" id="ARBA00022900"/>
    </source>
</evidence>
<keyword evidence="4" id="KW-0732">Signal</keyword>
<reference evidence="6 7" key="1">
    <citation type="submission" date="2020-11" db="EMBL/GenBank/DDBJ databases">
        <authorList>
            <person name="Wallbank WR R."/>
            <person name="Pardo Diaz C."/>
            <person name="Kozak K."/>
            <person name="Martin S."/>
            <person name="Jiggins C."/>
            <person name="Moest M."/>
            <person name="Warren A I."/>
            <person name="Generalovic N T."/>
            <person name="Byers J.R.P. K."/>
            <person name="Montejo-Kovacevich G."/>
            <person name="Yen C E."/>
        </authorList>
    </citation>
    <scope>NUCLEOTIDE SEQUENCE [LARGE SCALE GENOMIC DNA]</scope>
</reference>
<dbReference type="PANTHER" id="PTHR10913">
    <property type="entry name" value="FOLLISTATIN-RELATED"/>
    <property type="match status" value="1"/>
</dbReference>
<feature type="domain" description="Kazal-like" evidence="5">
    <location>
        <begin position="146"/>
        <end position="201"/>
    </location>
</feature>
<evidence type="ECO:0000259" key="5">
    <source>
        <dbReference type="PROSITE" id="PS51465"/>
    </source>
</evidence>